<keyword evidence="4" id="KW-1185">Reference proteome</keyword>
<dbReference type="Proteomes" id="UP000195913">
    <property type="component" value="Unassembled WGS sequence"/>
</dbReference>
<reference evidence="3 4" key="1">
    <citation type="submission" date="2017-02" db="EMBL/GenBank/DDBJ databases">
        <authorList>
            <person name="Peterson S.W."/>
        </authorList>
    </citation>
    <scope>NUCLEOTIDE SEQUENCE [LARGE SCALE GENOMIC DNA]</scope>
    <source>
        <strain evidence="3 4">B Ar 00.02</strain>
    </source>
</reference>
<dbReference type="InterPro" id="IPR019236">
    <property type="entry name" value="APP1_cat"/>
</dbReference>
<evidence type="ECO:0000256" key="1">
    <source>
        <dbReference type="SAM" id="MobiDB-lite"/>
    </source>
</evidence>
<dbReference type="PANTHER" id="PTHR28208:SF3">
    <property type="entry name" value="PHOSPHATIDATE PHOSPHATASE APP1"/>
    <property type="match status" value="1"/>
</dbReference>
<evidence type="ECO:0000313" key="3">
    <source>
        <dbReference type="EMBL" id="SJM54028.1"/>
    </source>
</evidence>
<gene>
    <name evidence="3" type="ORF">FM101_03445</name>
</gene>
<dbReference type="PANTHER" id="PTHR28208">
    <property type="entry name" value="PHOSPHATIDATE PHOSPHATASE APP1"/>
    <property type="match status" value="1"/>
</dbReference>
<evidence type="ECO:0000313" key="4">
    <source>
        <dbReference type="Proteomes" id="UP000195913"/>
    </source>
</evidence>
<feature type="region of interest" description="Disordered" evidence="1">
    <location>
        <begin position="364"/>
        <end position="389"/>
    </location>
</feature>
<dbReference type="RefSeq" id="WP_086995485.1">
    <property type="nucleotide sequence ID" value="NZ_FUHW01000015.1"/>
</dbReference>
<dbReference type="InterPro" id="IPR052935">
    <property type="entry name" value="Mg2+_PAP"/>
</dbReference>
<feature type="domain" description="Phosphatidate phosphatase APP1 catalytic" evidence="2">
    <location>
        <begin position="156"/>
        <end position="312"/>
    </location>
</feature>
<evidence type="ECO:0000259" key="2">
    <source>
        <dbReference type="Pfam" id="PF09949"/>
    </source>
</evidence>
<organism evidence="3 4">
    <name type="scientific">Arthrobacter rhombi</name>
    <dbReference type="NCBI Taxonomy" id="71253"/>
    <lineage>
        <taxon>Bacteria</taxon>
        <taxon>Bacillati</taxon>
        <taxon>Actinomycetota</taxon>
        <taxon>Actinomycetes</taxon>
        <taxon>Micrococcales</taxon>
        <taxon>Micrococcaceae</taxon>
        <taxon>Arthrobacter</taxon>
    </lineage>
</organism>
<accession>A0A1R4FDQ0</accession>
<protein>
    <recommendedName>
        <fullName evidence="2">Phosphatidate phosphatase APP1 catalytic domain-containing protein</fullName>
    </recommendedName>
</protein>
<dbReference type="Pfam" id="PF09949">
    <property type="entry name" value="APP1_cat"/>
    <property type="match status" value="1"/>
</dbReference>
<sequence length="389" mass="43089">MSSRKAESLRQHLGVRLEDAWHAFRETNGRERGMVPTVLPFRGYGHSEPGENGWVRILARIVVASPEPFRHGVPRSRVVADGVRGWRNFISPPIPYAEVTVTIAGSDFVVRADRGGVLDARITTALGPGWHTVTLSAEGSPEVKARVFVVDASCEFGLLSDVDDTVVVTALPRPLLAAWNSFVLDEHARVATPGMAVMMERVLRGRPGAPVLYLSTGAWNVAPTLNRFLARNLFPEGPLLLTDWGPVETGASGGRWFRSGAQHKVDQLRRLAEEFPQMKWLLIGDDGQHDPEIYAGFAQRYPQNVKAIVIRQLTPSEAVLAGGRSQRTVNSTPGIDWVYAPDGAHILAELQRLGIVSDEEQHVEHQERRRLRQQWPEGEPQEEREVGAI</sequence>
<name>A0A1R4FDQ0_9MICC</name>
<proteinExistence type="predicted"/>
<dbReference type="EMBL" id="FUHW01000015">
    <property type="protein sequence ID" value="SJM54028.1"/>
    <property type="molecule type" value="Genomic_DNA"/>
</dbReference>
<dbReference type="GO" id="GO:0008195">
    <property type="term" value="F:phosphatidate phosphatase activity"/>
    <property type="evidence" value="ECO:0007669"/>
    <property type="project" value="InterPro"/>
</dbReference>
<dbReference type="AlphaFoldDB" id="A0A1R4FDQ0"/>